<proteinExistence type="predicted"/>
<gene>
    <name evidence="4" type="ORF">IQ63_22060</name>
</gene>
<keyword evidence="1" id="KW-0560">Oxidoreductase</keyword>
<sequence>MMNTRRAALIGCGIAGPVLALFLRKAGIEAVIYEGVEEPRDDAGAFLGLAPNGLAVLDALGICEDVERYGSPTTSTVFLNHHGKQLGENPAGTLLLKRGLLNKGLREAAVRRGVRIEFGKFFESVTETDDGVLIRFADGSTAEADILVGCDGIHSRTRRAVMPDAPRPEYTGVIGTAGYTRSRDAAPADGVMRMSFCYQGFFGYQTVPGGEVYWFENYHEPVEPGRGEIERTPHDVWKERLLERHRKDHHPVSEIIGSTPDGIMGYPIYDMPTLPVWHRGRVCLVGDAAHATSPHVGQGASLALEDAIVLAKCLRDLPTPQRAFAEFQAIRQGRVEKIVKEGRRTGNRKAAPNGLARAVRDLVLPFFLKLGVKATVPVYSYRVSWEERVAVAR</sequence>
<protein>
    <submittedName>
        <fullName evidence="4">FAD-binding monooxygenase</fullName>
    </submittedName>
</protein>
<dbReference type="PATRIC" id="fig|42234.21.peg.4559"/>
<dbReference type="InterPro" id="IPR036188">
    <property type="entry name" value="FAD/NAD-bd_sf"/>
</dbReference>
<dbReference type="Proteomes" id="UP000037151">
    <property type="component" value="Unassembled WGS sequence"/>
</dbReference>
<dbReference type="GO" id="GO:0071949">
    <property type="term" value="F:FAD binding"/>
    <property type="evidence" value="ECO:0007669"/>
    <property type="project" value="InterPro"/>
</dbReference>
<accession>A0A0L0K4Q6</accession>
<dbReference type="InterPro" id="IPR002938">
    <property type="entry name" value="FAD-bd"/>
</dbReference>
<dbReference type="AlphaFoldDB" id="A0A0L0K4Q6"/>
<organism evidence="4 5">
    <name type="scientific">Streptomyces acidiscabies</name>
    <dbReference type="NCBI Taxonomy" id="42234"/>
    <lineage>
        <taxon>Bacteria</taxon>
        <taxon>Bacillati</taxon>
        <taxon>Actinomycetota</taxon>
        <taxon>Actinomycetes</taxon>
        <taxon>Kitasatosporales</taxon>
        <taxon>Streptomycetaceae</taxon>
        <taxon>Streptomyces</taxon>
    </lineage>
</organism>
<evidence type="ECO:0000313" key="4">
    <source>
        <dbReference type="EMBL" id="KND32836.1"/>
    </source>
</evidence>
<name>A0A0L0K4Q6_9ACTN</name>
<evidence type="ECO:0000256" key="1">
    <source>
        <dbReference type="ARBA" id="ARBA00023002"/>
    </source>
</evidence>
<dbReference type="Gene3D" id="3.50.50.60">
    <property type="entry name" value="FAD/NAD(P)-binding domain"/>
    <property type="match status" value="1"/>
</dbReference>
<dbReference type="Pfam" id="PF01494">
    <property type="entry name" value="FAD_binding_3"/>
    <property type="match status" value="1"/>
</dbReference>
<evidence type="ECO:0000256" key="2">
    <source>
        <dbReference type="ARBA" id="ARBA00023033"/>
    </source>
</evidence>
<evidence type="ECO:0000259" key="3">
    <source>
        <dbReference type="Pfam" id="PF01494"/>
    </source>
</evidence>
<dbReference type="OrthoDB" id="9782160at2"/>
<dbReference type="PANTHER" id="PTHR13789:SF309">
    <property type="entry name" value="PUTATIVE (AFU_ORTHOLOGUE AFUA_6G14510)-RELATED"/>
    <property type="match status" value="1"/>
</dbReference>
<dbReference type="PRINTS" id="PR00420">
    <property type="entry name" value="RNGMNOXGNASE"/>
</dbReference>
<dbReference type="GO" id="GO:0004497">
    <property type="term" value="F:monooxygenase activity"/>
    <property type="evidence" value="ECO:0007669"/>
    <property type="project" value="UniProtKB-KW"/>
</dbReference>
<reference evidence="5" key="1">
    <citation type="submission" date="2014-07" db="EMBL/GenBank/DDBJ databases">
        <title>Genome sequencing of plant-pathogenic Streptomyces species.</title>
        <authorList>
            <person name="Harrison J."/>
            <person name="Sapp M."/>
            <person name="Thwaites R."/>
            <person name="Studholme D.J."/>
        </authorList>
    </citation>
    <scope>NUCLEOTIDE SEQUENCE [LARGE SCALE GENOMIC DNA]</scope>
    <source>
        <strain evidence="5">NCPPB 4445</strain>
    </source>
</reference>
<dbReference type="PANTHER" id="PTHR13789">
    <property type="entry name" value="MONOOXYGENASE"/>
    <property type="match status" value="1"/>
</dbReference>
<dbReference type="SUPFAM" id="SSF51905">
    <property type="entry name" value="FAD/NAD(P)-binding domain"/>
    <property type="match status" value="1"/>
</dbReference>
<dbReference type="EMBL" id="JPPY01000132">
    <property type="protein sequence ID" value="KND32836.1"/>
    <property type="molecule type" value="Genomic_DNA"/>
</dbReference>
<dbReference type="InterPro" id="IPR050493">
    <property type="entry name" value="FAD-dep_Monooxygenase_BioMet"/>
</dbReference>
<comment type="caution">
    <text evidence="4">The sequence shown here is derived from an EMBL/GenBank/DDBJ whole genome shotgun (WGS) entry which is preliminary data.</text>
</comment>
<keyword evidence="2 4" id="KW-0503">Monooxygenase</keyword>
<evidence type="ECO:0000313" key="5">
    <source>
        <dbReference type="Proteomes" id="UP000037151"/>
    </source>
</evidence>
<feature type="domain" description="FAD-binding" evidence="3">
    <location>
        <begin position="8"/>
        <end position="315"/>
    </location>
</feature>